<dbReference type="AlphaFoldDB" id="A0A8R7PMN4"/>
<evidence type="ECO:0000313" key="1">
    <source>
        <dbReference type="EnsemblPlants" id="TuG1812G0300000752.01.T01.cds340387"/>
    </source>
</evidence>
<dbReference type="Proteomes" id="UP000015106">
    <property type="component" value="Chromosome 3"/>
</dbReference>
<dbReference type="Gramene" id="TuG1812G0300000752.01.T01">
    <property type="protein sequence ID" value="TuG1812G0300000752.01.T01.cds340387"/>
    <property type="gene ID" value="TuG1812G0300000752.01"/>
</dbReference>
<reference evidence="2" key="1">
    <citation type="journal article" date="2013" name="Nature">
        <title>Draft genome of the wheat A-genome progenitor Triticum urartu.</title>
        <authorList>
            <person name="Ling H.Q."/>
            <person name="Zhao S."/>
            <person name="Liu D."/>
            <person name="Wang J."/>
            <person name="Sun H."/>
            <person name="Zhang C."/>
            <person name="Fan H."/>
            <person name="Li D."/>
            <person name="Dong L."/>
            <person name="Tao Y."/>
            <person name="Gao C."/>
            <person name="Wu H."/>
            <person name="Li Y."/>
            <person name="Cui Y."/>
            <person name="Guo X."/>
            <person name="Zheng S."/>
            <person name="Wang B."/>
            <person name="Yu K."/>
            <person name="Liang Q."/>
            <person name="Yang W."/>
            <person name="Lou X."/>
            <person name="Chen J."/>
            <person name="Feng M."/>
            <person name="Jian J."/>
            <person name="Zhang X."/>
            <person name="Luo G."/>
            <person name="Jiang Y."/>
            <person name="Liu J."/>
            <person name="Wang Z."/>
            <person name="Sha Y."/>
            <person name="Zhang B."/>
            <person name="Wu H."/>
            <person name="Tang D."/>
            <person name="Shen Q."/>
            <person name="Xue P."/>
            <person name="Zou S."/>
            <person name="Wang X."/>
            <person name="Liu X."/>
            <person name="Wang F."/>
            <person name="Yang Y."/>
            <person name="An X."/>
            <person name="Dong Z."/>
            <person name="Zhang K."/>
            <person name="Zhang X."/>
            <person name="Luo M.C."/>
            <person name="Dvorak J."/>
            <person name="Tong Y."/>
            <person name="Wang J."/>
            <person name="Yang H."/>
            <person name="Li Z."/>
            <person name="Wang D."/>
            <person name="Zhang A."/>
            <person name="Wang J."/>
        </authorList>
    </citation>
    <scope>NUCLEOTIDE SEQUENCE</scope>
    <source>
        <strain evidence="2">cv. G1812</strain>
    </source>
</reference>
<reference evidence="1" key="2">
    <citation type="submission" date="2018-03" db="EMBL/GenBank/DDBJ databases">
        <title>The Triticum urartu genome reveals the dynamic nature of wheat genome evolution.</title>
        <authorList>
            <person name="Ling H."/>
            <person name="Ma B."/>
            <person name="Shi X."/>
            <person name="Liu H."/>
            <person name="Dong L."/>
            <person name="Sun H."/>
            <person name="Cao Y."/>
            <person name="Gao Q."/>
            <person name="Zheng S."/>
            <person name="Li Y."/>
            <person name="Yu Y."/>
            <person name="Du H."/>
            <person name="Qi M."/>
            <person name="Li Y."/>
            <person name="Yu H."/>
            <person name="Cui Y."/>
            <person name="Wang N."/>
            <person name="Chen C."/>
            <person name="Wu H."/>
            <person name="Zhao Y."/>
            <person name="Zhang J."/>
            <person name="Li Y."/>
            <person name="Zhou W."/>
            <person name="Zhang B."/>
            <person name="Hu W."/>
            <person name="Eijk M."/>
            <person name="Tang J."/>
            <person name="Witsenboer H."/>
            <person name="Zhao S."/>
            <person name="Li Z."/>
            <person name="Zhang A."/>
            <person name="Wang D."/>
            <person name="Liang C."/>
        </authorList>
    </citation>
    <scope>NUCLEOTIDE SEQUENCE [LARGE SCALE GENOMIC DNA]</scope>
    <source>
        <strain evidence="1">cv. G1812</strain>
    </source>
</reference>
<proteinExistence type="predicted"/>
<keyword evidence="2" id="KW-1185">Reference proteome</keyword>
<name>A0A8R7PMN4_TRIUA</name>
<dbReference type="EnsemblPlants" id="TuG1812G0300000752.01.T01">
    <property type="protein sequence ID" value="TuG1812G0300000752.01.T01.cds340387"/>
    <property type="gene ID" value="TuG1812G0300000752.01"/>
</dbReference>
<organism evidence="1 2">
    <name type="scientific">Triticum urartu</name>
    <name type="common">Red wild einkorn</name>
    <name type="synonym">Crithodium urartu</name>
    <dbReference type="NCBI Taxonomy" id="4572"/>
    <lineage>
        <taxon>Eukaryota</taxon>
        <taxon>Viridiplantae</taxon>
        <taxon>Streptophyta</taxon>
        <taxon>Embryophyta</taxon>
        <taxon>Tracheophyta</taxon>
        <taxon>Spermatophyta</taxon>
        <taxon>Magnoliopsida</taxon>
        <taxon>Liliopsida</taxon>
        <taxon>Poales</taxon>
        <taxon>Poaceae</taxon>
        <taxon>BOP clade</taxon>
        <taxon>Pooideae</taxon>
        <taxon>Triticodae</taxon>
        <taxon>Triticeae</taxon>
        <taxon>Triticinae</taxon>
        <taxon>Triticum</taxon>
    </lineage>
</organism>
<protein>
    <submittedName>
        <fullName evidence="1">Uncharacterized protein</fullName>
    </submittedName>
</protein>
<reference evidence="1" key="3">
    <citation type="submission" date="2022-06" db="UniProtKB">
        <authorList>
            <consortium name="EnsemblPlants"/>
        </authorList>
    </citation>
    <scope>IDENTIFICATION</scope>
</reference>
<sequence>MQQDAFEYLIQGIQLTSITSSRISSSLVLVRCLCLSGRSSVEP</sequence>
<accession>A0A8R7PMN4</accession>
<evidence type="ECO:0000313" key="2">
    <source>
        <dbReference type="Proteomes" id="UP000015106"/>
    </source>
</evidence>